<proteinExistence type="inferred from homology"/>
<feature type="transmembrane region" description="Helical" evidence="7">
    <location>
        <begin position="262"/>
        <end position="284"/>
    </location>
</feature>
<keyword evidence="6 7" id="KW-0472">Membrane</keyword>
<name>D8PGC8_9BACT</name>
<evidence type="ECO:0000256" key="2">
    <source>
        <dbReference type="ARBA" id="ARBA00007543"/>
    </source>
</evidence>
<comment type="similarity">
    <text evidence="2">Belongs to the cytochrome ubiquinol oxidase subunit 2 family.</text>
</comment>
<dbReference type="HOGENOM" id="CLU_049294_0_1_0"/>
<feature type="transmembrane region" description="Helical" evidence="7">
    <location>
        <begin position="73"/>
        <end position="91"/>
    </location>
</feature>
<sequence>METIWYALVLFVLTAYVVLDGYDFGVGILSPFVARQERERRLLREAIGPVWTGNEVWVIAGSALLFLAFPKAFASGFSGFYLALMIMLWLLMGRGLAFELREHVDHALWRTFWDTIFFLANLLLAFVVGLVVGNLLRGVPLNASGYFFLPLWSDFSPGPLPGLLDWFTLLTGVMFVVLLALHGASFLAMKTRGELQAKADALAKPVTFVLELLLVAVVMALPSVQPAFGAHYAGAPIGYVWPLAAVVVLVIGYVSAGRQRPFVGFVASSLLVGSLLVAAAWGIFPNLLIATTGQANSLTTLNAATDRTGLESGLWWVPPGLLLVIFYQVYIHRLFAGPVR</sequence>
<evidence type="ECO:0000256" key="3">
    <source>
        <dbReference type="ARBA" id="ARBA00022475"/>
    </source>
</evidence>
<dbReference type="GO" id="GO:0016682">
    <property type="term" value="F:oxidoreductase activity, acting on diphenols and related substances as donors, oxygen as acceptor"/>
    <property type="evidence" value="ECO:0007669"/>
    <property type="project" value="TreeGrafter"/>
</dbReference>
<dbReference type="GO" id="GO:0009055">
    <property type="term" value="F:electron transfer activity"/>
    <property type="evidence" value="ECO:0007669"/>
    <property type="project" value="TreeGrafter"/>
</dbReference>
<gene>
    <name evidence="8" type="primary">cydB</name>
    <name evidence="8" type="ORF">NIDE2609</name>
</gene>
<comment type="subcellular location">
    <subcellularLocation>
        <location evidence="1">Cell membrane</location>
        <topology evidence="1">Multi-pass membrane protein</topology>
    </subcellularLocation>
</comment>
<dbReference type="Proteomes" id="UP000001660">
    <property type="component" value="Chromosome"/>
</dbReference>
<evidence type="ECO:0000256" key="6">
    <source>
        <dbReference type="ARBA" id="ARBA00023136"/>
    </source>
</evidence>
<dbReference type="GO" id="GO:0019646">
    <property type="term" value="P:aerobic electron transport chain"/>
    <property type="evidence" value="ECO:0007669"/>
    <property type="project" value="TreeGrafter"/>
</dbReference>
<dbReference type="PANTHER" id="PTHR43141">
    <property type="entry name" value="CYTOCHROME BD2 SUBUNIT II"/>
    <property type="match status" value="1"/>
</dbReference>
<keyword evidence="5 7" id="KW-1133">Transmembrane helix</keyword>
<dbReference type="InterPro" id="IPR003317">
    <property type="entry name" value="Cyt-d_oxidase_su2"/>
</dbReference>
<feature type="transmembrane region" description="Helical" evidence="7">
    <location>
        <begin position="46"/>
        <end position="67"/>
    </location>
</feature>
<dbReference type="PIRSF" id="PIRSF000267">
    <property type="entry name" value="Cyt_oxidse_sub2"/>
    <property type="match status" value="1"/>
</dbReference>
<dbReference type="GO" id="GO:0070069">
    <property type="term" value="C:cytochrome complex"/>
    <property type="evidence" value="ECO:0007669"/>
    <property type="project" value="TreeGrafter"/>
</dbReference>
<feature type="transmembrane region" description="Helical" evidence="7">
    <location>
        <begin position="201"/>
        <end position="221"/>
    </location>
</feature>
<dbReference type="AlphaFoldDB" id="D8PGC8"/>
<evidence type="ECO:0000256" key="1">
    <source>
        <dbReference type="ARBA" id="ARBA00004651"/>
    </source>
</evidence>
<evidence type="ECO:0000256" key="7">
    <source>
        <dbReference type="SAM" id="Phobius"/>
    </source>
</evidence>
<keyword evidence="4 7" id="KW-0812">Transmembrane</keyword>
<evidence type="ECO:0000256" key="5">
    <source>
        <dbReference type="ARBA" id="ARBA00022989"/>
    </source>
</evidence>
<feature type="transmembrane region" description="Helical" evidence="7">
    <location>
        <begin position="313"/>
        <end position="331"/>
    </location>
</feature>
<feature type="transmembrane region" description="Helical" evidence="7">
    <location>
        <begin position="166"/>
        <end position="189"/>
    </location>
</feature>
<dbReference type="EMBL" id="FP929003">
    <property type="protein sequence ID" value="CBK42315.1"/>
    <property type="molecule type" value="Genomic_DNA"/>
</dbReference>
<keyword evidence="8" id="KW-0560">Oxidoreductase</keyword>
<evidence type="ECO:0000256" key="4">
    <source>
        <dbReference type="ARBA" id="ARBA00022692"/>
    </source>
</evidence>
<dbReference type="KEGG" id="nde:NIDE2609"/>
<feature type="transmembrane region" description="Helical" evidence="7">
    <location>
        <begin position="112"/>
        <end position="136"/>
    </location>
</feature>
<dbReference type="GO" id="GO:0005886">
    <property type="term" value="C:plasma membrane"/>
    <property type="evidence" value="ECO:0007669"/>
    <property type="project" value="UniProtKB-SubCell"/>
</dbReference>
<reference evidence="8 9" key="1">
    <citation type="journal article" date="2010" name="Proc. Natl. Acad. Sci. U.S.A.">
        <title>A Nitrospira metagenome illuminates the physiology and evolution of globally important nitrite-oxidizing bacteria.</title>
        <authorList>
            <person name="Lucker S."/>
            <person name="Wagner M."/>
            <person name="Maixner F."/>
            <person name="Pelletier E."/>
            <person name="Koch H."/>
            <person name="Vacherie B."/>
            <person name="Rattei T."/>
            <person name="Sinninghe Damste J."/>
            <person name="Spieck E."/>
            <person name="Le Paslier D."/>
            <person name="Daims H."/>
        </authorList>
    </citation>
    <scope>NUCLEOTIDE SEQUENCE [LARGE SCALE GENOMIC DNA]</scope>
</reference>
<dbReference type="STRING" id="330214.NIDE2609"/>
<protein>
    <submittedName>
        <fullName evidence="8">Cytochrome bd oxidase, subunit II</fullName>
        <ecNumber evidence="8">1.10.3.-</ecNumber>
    </submittedName>
</protein>
<evidence type="ECO:0000313" key="8">
    <source>
        <dbReference type="EMBL" id="CBK42315.1"/>
    </source>
</evidence>
<dbReference type="PANTHER" id="PTHR43141:SF4">
    <property type="entry name" value="CYTOCHROME BD2 SUBUNIT II"/>
    <property type="match status" value="1"/>
</dbReference>
<accession>D8PGC8</accession>
<evidence type="ECO:0000313" key="9">
    <source>
        <dbReference type="Proteomes" id="UP000001660"/>
    </source>
</evidence>
<dbReference type="Pfam" id="PF02322">
    <property type="entry name" value="Cyt_bd_oxida_II"/>
    <property type="match status" value="1"/>
</dbReference>
<dbReference type="eggNOG" id="COG1294">
    <property type="taxonomic scope" value="Bacteria"/>
</dbReference>
<dbReference type="EC" id="1.10.3.-" evidence="8"/>
<feature type="transmembrane region" description="Helical" evidence="7">
    <location>
        <begin position="6"/>
        <end position="34"/>
    </location>
</feature>
<keyword evidence="3" id="KW-1003">Cell membrane</keyword>
<organism evidence="8 9">
    <name type="scientific">Nitrospira defluvii</name>
    <dbReference type="NCBI Taxonomy" id="330214"/>
    <lineage>
        <taxon>Bacteria</taxon>
        <taxon>Pseudomonadati</taxon>
        <taxon>Nitrospirota</taxon>
        <taxon>Nitrospiria</taxon>
        <taxon>Nitrospirales</taxon>
        <taxon>Nitrospiraceae</taxon>
        <taxon>Nitrospira</taxon>
    </lineage>
</organism>
<dbReference type="NCBIfam" id="TIGR00203">
    <property type="entry name" value="cydB"/>
    <property type="match status" value="1"/>
</dbReference>
<keyword evidence="9" id="KW-1185">Reference proteome</keyword>
<feature type="transmembrane region" description="Helical" evidence="7">
    <location>
        <begin position="233"/>
        <end position="255"/>
    </location>
</feature>